<dbReference type="OrthoDB" id="2311925at2"/>
<comment type="caution">
    <text evidence="2">The sequence shown here is derived from an EMBL/GenBank/DDBJ whole genome shotgun (WGS) entry which is preliminary data.</text>
</comment>
<keyword evidence="3" id="KW-1185">Reference proteome</keyword>
<evidence type="ECO:0000256" key="1">
    <source>
        <dbReference type="SAM" id="Phobius"/>
    </source>
</evidence>
<gene>
    <name evidence="2" type="ORF">FD01_GL001397</name>
</gene>
<name>A0A0R1QPZ0_9LACO</name>
<dbReference type="RefSeq" id="WP_056963980.1">
    <property type="nucleotide sequence ID" value="NZ_AZEU01000170.1"/>
</dbReference>
<evidence type="ECO:0000313" key="2">
    <source>
        <dbReference type="EMBL" id="KRL44098.1"/>
    </source>
</evidence>
<reference evidence="2 3" key="1">
    <citation type="journal article" date="2015" name="Genome Announc.">
        <title>Expanding the biotechnology potential of lactobacilli through comparative genomics of 213 strains and associated genera.</title>
        <authorList>
            <person name="Sun Z."/>
            <person name="Harris H.M."/>
            <person name="McCann A."/>
            <person name="Guo C."/>
            <person name="Argimon S."/>
            <person name="Zhang W."/>
            <person name="Yang X."/>
            <person name="Jeffery I.B."/>
            <person name="Cooney J.C."/>
            <person name="Kagawa T.F."/>
            <person name="Liu W."/>
            <person name="Song Y."/>
            <person name="Salvetti E."/>
            <person name="Wrobel A."/>
            <person name="Rasinkangas P."/>
            <person name="Parkhill J."/>
            <person name="Rea M.C."/>
            <person name="O'Sullivan O."/>
            <person name="Ritari J."/>
            <person name="Douillard F.P."/>
            <person name="Paul Ross R."/>
            <person name="Yang R."/>
            <person name="Briner A.E."/>
            <person name="Felis G.E."/>
            <person name="de Vos W.M."/>
            <person name="Barrangou R."/>
            <person name="Klaenhammer T.R."/>
            <person name="Caufield P.W."/>
            <person name="Cui Y."/>
            <person name="Zhang H."/>
            <person name="O'Toole P.W."/>
        </authorList>
    </citation>
    <scope>NUCLEOTIDE SEQUENCE [LARGE SCALE GENOMIC DNA]</scope>
    <source>
        <strain evidence="2 3">DSM 13343</strain>
    </source>
</reference>
<evidence type="ECO:0000313" key="3">
    <source>
        <dbReference type="Proteomes" id="UP000051790"/>
    </source>
</evidence>
<protein>
    <submittedName>
        <fullName evidence="2">Uncharacterized protein</fullName>
    </submittedName>
</protein>
<keyword evidence="1" id="KW-0472">Membrane</keyword>
<organism evidence="2 3">
    <name type="scientific">Lacticaseibacillus manihotivorans DSM 13343 = JCM 12514</name>
    <dbReference type="NCBI Taxonomy" id="1423769"/>
    <lineage>
        <taxon>Bacteria</taxon>
        <taxon>Bacillati</taxon>
        <taxon>Bacillota</taxon>
        <taxon>Bacilli</taxon>
        <taxon>Lactobacillales</taxon>
        <taxon>Lactobacillaceae</taxon>
        <taxon>Lacticaseibacillus</taxon>
    </lineage>
</organism>
<dbReference type="AlphaFoldDB" id="A0A0R1QPZ0"/>
<dbReference type="EMBL" id="AZEU01000170">
    <property type="protein sequence ID" value="KRL44098.1"/>
    <property type="molecule type" value="Genomic_DNA"/>
</dbReference>
<dbReference type="InterPro" id="IPR029044">
    <property type="entry name" value="Nucleotide-diphossugar_trans"/>
</dbReference>
<accession>A0A0R1QPZ0</accession>
<dbReference type="PATRIC" id="fig|1423769.4.peg.1503"/>
<sequence>MQIALLMPCYRPQHLSQIMAAVQAQIDICTKLWPQVNFRLWLIDDGASPAVADEMAQLKASVPHAHKLGLSRHFGYDAAVQAGLASIAADAYVVIDPEQATMIDTFATMIDALIVGGYQVVGFASKHRDLFRDCAFTVQVKRALLQGASRHAFALSDLQDIGFKQKRLAWIGPLPKRQAPPWVLWGVAVVIVIALSFWPLGATVGNVILLGVCLTLWQRRKPGGPSFVISTID</sequence>
<keyword evidence="1" id="KW-0812">Transmembrane</keyword>
<dbReference type="SUPFAM" id="SSF53448">
    <property type="entry name" value="Nucleotide-diphospho-sugar transferases"/>
    <property type="match status" value="1"/>
</dbReference>
<proteinExistence type="predicted"/>
<dbReference type="Proteomes" id="UP000051790">
    <property type="component" value="Unassembled WGS sequence"/>
</dbReference>
<keyword evidence="1" id="KW-1133">Transmembrane helix</keyword>
<feature type="transmembrane region" description="Helical" evidence="1">
    <location>
        <begin position="182"/>
        <end position="212"/>
    </location>
</feature>